<proteinExistence type="predicted"/>
<gene>
    <name evidence="1" type="ORF">ACFQ4R_04085</name>
</gene>
<dbReference type="PANTHER" id="PTHR19288:SF25">
    <property type="entry name" value="PHOSPHATIDYLGLYCEROPHOSPHATASE GEP4, MITOCHONDRIAL"/>
    <property type="match status" value="1"/>
</dbReference>
<dbReference type="Gene3D" id="3.40.50.1000">
    <property type="entry name" value="HAD superfamily/HAD-like"/>
    <property type="match status" value="1"/>
</dbReference>
<dbReference type="InterPro" id="IPR006439">
    <property type="entry name" value="HAD-SF_hydro_IA"/>
</dbReference>
<dbReference type="InterPro" id="IPR036412">
    <property type="entry name" value="HAD-like_sf"/>
</dbReference>
<dbReference type="RefSeq" id="WP_125647904.1">
    <property type="nucleotide sequence ID" value="NZ_JBHTOH010000025.1"/>
</dbReference>
<organism evidence="1 2">
    <name type="scientific">Lapidilactobacillus gannanensis</name>
    <dbReference type="NCBI Taxonomy" id="2486002"/>
    <lineage>
        <taxon>Bacteria</taxon>
        <taxon>Bacillati</taxon>
        <taxon>Bacillota</taxon>
        <taxon>Bacilli</taxon>
        <taxon>Lactobacillales</taxon>
        <taxon>Lactobacillaceae</taxon>
        <taxon>Lapidilactobacillus</taxon>
    </lineage>
</organism>
<accession>A0ABW4BLH2</accession>
<dbReference type="PANTHER" id="PTHR19288">
    <property type="entry name" value="4-NITROPHENYLPHOSPHATASE-RELATED"/>
    <property type="match status" value="1"/>
</dbReference>
<keyword evidence="2" id="KW-1185">Reference proteome</keyword>
<dbReference type="CDD" id="cd16416">
    <property type="entry name" value="HAD_BsYqeG-like"/>
    <property type="match status" value="1"/>
</dbReference>
<dbReference type="NCBIfam" id="TIGR01662">
    <property type="entry name" value="HAD-SF-IIIA"/>
    <property type="match status" value="1"/>
</dbReference>
<dbReference type="InterPro" id="IPR041492">
    <property type="entry name" value="HAD_2"/>
</dbReference>
<dbReference type="InterPro" id="IPR006549">
    <property type="entry name" value="HAD-SF_hydro_IIIA"/>
</dbReference>
<dbReference type="EMBL" id="JBHTOH010000025">
    <property type="protein sequence ID" value="MFD1410794.1"/>
    <property type="molecule type" value="Genomic_DNA"/>
</dbReference>
<comment type="caution">
    <text evidence="1">The sequence shown here is derived from an EMBL/GenBank/DDBJ whole genome shotgun (WGS) entry which is preliminary data.</text>
</comment>
<protein>
    <submittedName>
        <fullName evidence="1">YqeG family HAD IIIA-type phosphatase</fullName>
    </submittedName>
</protein>
<evidence type="ECO:0000313" key="2">
    <source>
        <dbReference type="Proteomes" id="UP001597191"/>
    </source>
</evidence>
<dbReference type="Pfam" id="PF13419">
    <property type="entry name" value="HAD_2"/>
    <property type="match status" value="1"/>
</dbReference>
<name>A0ABW4BLH2_9LACO</name>
<reference evidence="2" key="1">
    <citation type="journal article" date="2019" name="Int. J. Syst. Evol. Microbiol.">
        <title>The Global Catalogue of Microorganisms (GCM) 10K type strain sequencing project: providing services to taxonomists for standard genome sequencing and annotation.</title>
        <authorList>
            <consortium name="The Broad Institute Genomics Platform"/>
            <consortium name="The Broad Institute Genome Sequencing Center for Infectious Disease"/>
            <person name="Wu L."/>
            <person name="Ma J."/>
        </authorList>
    </citation>
    <scope>NUCLEOTIDE SEQUENCE [LARGE SCALE GENOMIC DNA]</scope>
    <source>
        <strain evidence="2">CCM 8937</strain>
    </source>
</reference>
<dbReference type="NCBIfam" id="TIGR01668">
    <property type="entry name" value="YqeG_hyp_ppase"/>
    <property type="match status" value="1"/>
</dbReference>
<sequence length="174" mass="20197">MAFFKPDWLLTSIYALQPIDLKRHQINTILTDLDNTLIAWHEPQSSQQLRQWLDLMAQSQIQVIVVSNNNQRRVARAVADLQIPFIHGAKKPLPFGIKQALKKFHLNPDQTIMVGDQLLTDIQAGHLAGVRTVMVKPLVETDSRITHFSRFMEGIIMKQYYRKNPNLQWQEKMN</sequence>
<dbReference type="InterPro" id="IPR010021">
    <property type="entry name" value="PGPP1/Gep4"/>
</dbReference>
<dbReference type="InterPro" id="IPR023214">
    <property type="entry name" value="HAD_sf"/>
</dbReference>
<dbReference type="Proteomes" id="UP001597191">
    <property type="component" value="Unassembled WGS sequence"/>
</dbReference>
<evidence type="ECO:0000313" key="1">
    <source>
        <dbReference type="EMBL" id="MFD1410794.1"/>
    </source>
</evidence>
<dbReference type="SUPFAM" id="SSF56784">
    <property type="entry name" value="HAD-like"/>
    <property type="match status" value="1"/>
</dbReference>
<dbReference type="NCBIfam" id="TIGR01549">
    <property type="entry name" value="HAD-SF-IA-v1"/>
    <property type="match status" value="1"/>
</dbReference>
<dbReference type="NCBIfam" id="TIGR01509">
    <property type="entry name" value="HAD-SF-IA-v3"/>
    <property type="match status" value="1"/>
</dbReference>